<evidence type="ECO:0000313" key="1">
    <source>
        <dbReference type="EMBL" id="KAJ9052781.1"/>
    </source>
</evidence>
<comment type="caution">
    <text evidence="1">The sequence shown here is derived from an EMBL/GenBank/DDBJ whole genome shotgun (WGS) entry which is preliminary data.</text>
</comment>
<sequence>MSLDLMGVDVIPPYHNLPLVPEYTLKHIPWLLTGMLLMGLDAYVPVCSYLVLMATRLSGHPVLHCMASWWFTPPGWELSLLSLAPLSHRCAKIADPDMSLDNLEKIEEGPAIVQTFNYLVSIQTTQAKYCYHGISLGSERGTV</sequence>
<reference evidence="1" key="1">
    <citation type="submission" date="2022-04" db="EMBL/GenBank/DDBJ databases">
        <title>Genome of the entomopathogenic fungus Entomophthora muscae.</title>
        <authorList>
            <person name="Elya C."/>
            <person name="Lovett B.R."/>
            <person name="Lee E."/>
            <person name="Macias A.M."/>
            <person name="Hajek A.E."/>
            <person name="De Bivort B.L."/>
            <person name="Kasson M.T."/>
            <person name="De Fine Licht H.H."/>
            <person name="Stajich J.E."/>
        </authorList>
    </citation>
    <scope>NUCLEOTIDE SEQUENCE</scope>
    <source>
        <strain evidence="1">Berkeley</strain>
    </source>
</reference>
<proteinExistence type="predicted"/>
<gene>
    <name evidence="1" type="ORF">DSO57_1030796</name>
</gene>
<name>A0ACC2RRV1_9FUNG</name>
<organism evidence="1 2">
    <name type="scientific">Entomophthora muscae</name>
    <dbReference type="NCBI Taxonomy" id="34485"/>
    <lineage>
        <taxon>Eukaryota</taxon>
        <taxon>Fungi</taxon>
        <taxon>Fungi incertae sedis</taxon>
        <taxon>Zoopagomycota</taxon>
        <taxon>Entomophthoromycotina</taxon>
        <taxon>Entomophthoromycetes</taxon>
        <taxon>Entomophthorales</taxon>
        <taxon>Entomophthoraceae</taxon>
        <taxon>Entomophthora</taxon>
    </lineage>
</organism>
<dbReference type="EMBL" id="QTSX02006605">
    <property type="protein sequence ID" value="KAJ9052781.1"/>
    <property type="molecule type" value="Genomic_DNA"/>
</dbReference>
<evidence type="ECO:0000313" key="2">
    <source>
        <dbReference type="Proteomes" id="UP001165960"/>
    </source>
</evidence>
<protein>
    <submittedName>
        <fullName evidence="1">Uncharacterized protein</fullName>
    </submittedName>
</protein>
<keyword evidence="2" id="KW-1185">Reference proteome</keyword>
<accession>A0ACC2RRV1</accession>
<dbReference type="Proteomes" id="UP001165960">
    <property type="component" value="Unassembled WGS sequence"/>
</dbReference>